<dbReference type="InterPro" id="IPR014710">
    <property type="entry name" value="RmlC-like_jellyroll"/>
</dbReference>
<dbReference type="Gene3D" id="2.60.120.10">
    <property type="entry name" value="Jelly Rolls"/>
    <property type="match status" value="1"/>
</dbReference>
<feature type="transmembrane region" description="Helical" evidence="1">
    <location>
        <begin position="6"/>
        <end position="23"/>
    </location>
</feature>
<name>A0ABU8BNR9_9BRAD</name>
<keyword evidence="1" id="KW-1133">Transmembrane helix</keyword>
<dbReference type="RefSeq" id="WP_334489150.1">
    <property type="nucleotide sequence ID" value="NZ_JAZHRV010000001.1"/>
</dbReference>
<dbReference type="InterPro" id="IPR053146">
    <property type="entry name" value="QDO-like"/>
</dbReference>
<sequence>MNHSCGHSVLTAIGTGLAAIWVAMHAKLMKTRFGLLYSLVAAVVVLALPSISAQVSAGEEAFIVLPGEASRYSGQQGREGDFTELLATADRTGGVLGFFRQTIAPKSGPPTHLHEMEAEFCYVVSGQFNFKLGERIVSAPAGAFVFIPRITPHTFQNIGTEPGVLLFGVTPGGFEKMFAERQGVDADTNQKLMAKHHMQVVGPPLQGAR</sequence>
<proteinExistence type="predicted"/>
<dbReference type="PANTHER" id="PTHR36440">
    <property type="entry name" value="PUTATIVE (AFU_ORTHOLOGUE AFUA_8G07350)-RELATED"/>
    <property type="match status" value="1"/>
</dbReference>
<accession>A0ABU8BNR9</accession>
<evidence type="ECO:0000256" key="1">
    <source>
        <dbReference type="SAM" id="Phobius"/>
    </source>
</evidence>
<dbReference type="PANTHER" id="PTHR36440:SF1">
    <property type="entry name" value="PUTATIVE (AFU_ORTHOLOGUE AFUA_8G07350)-RELATED"/>
    <property type="match status" value="1"/>
</dbReference>
<dbReference type="InterPro" id="IPR013096">
    <property type="entry name" value="Cupin_2"/>
</dbReference>
<protein>
    <submittedName>
        <fullName evidence="3">Mannose-6-phosphate isomerase-like protein (Cupin superfamily)</fullName>
    </submittedName>
</protein>
<organism evidence="3 4">
    <name type="scientific">Bradyrhizobium algeriense</name>
    <dbReference type="NCBI Taxonomy" id="634784"/>
    <lineage>
        <taxon>Bacteria</taxon>
        <taxon>Pseudomonadati</taxon>
        <taxon>Pseudomonadota</taxon>
        <taxon>Alphaproteobacteria</taxon>
        <taxon>Hyphomicrobiales</taxon>
        <taxon>Nitrobacteraceae</taxon>
        <taxon>Bradyrhizobium</taxon>
    </lineage>
</organism>
<gene>
    <name evidence="3" type="ORF">V1286_007737</name>
</gene>
<dbReference type="InterPro" id="IPR011051">
    <property type="entry name" value="RmlC_Cupin_sf"/>
</dbReference>
<feature type="transmembrane region" description="Helical" evidence="1">
    <location>
        <begin position="35"/>
        <end position="53"/>
    </location>
</feature>
<reference evidence="3 4" key="1">
    <citation type="submission" date="2024-02" db="EMBL/GenBank/DDBJ databases">
        <title>Adaptive strategies in a cosmopolitan and abundant soil bacterium.</title>
        <authorList>
            <person name="Carini P."/>
        </authorList>
    </citation>
    <scope>NUCLEOTIDE SEQUENCE [LARGE SCALE GENOMIC DNA]</scope>
    <source>
        <strain evidence="3 4">AZCC 1608</strain>
    </source>
</reference>
<keyword evidence="1" id="KW-0472">Membrane</keyword>
<keyword evidence="1" id="KW-0812">Transmembrane</keyword>
<evidence type="ECO:0000313" key="4">
    <source>
        <dbReference type="Proteomes" id="UP001364224"/>
    </source>
</evidence>
<dbReference type="Pfam" id="PF07883">
    <property type="entry name" value="Cupin_2"/>
    <property type="match status" value="1"/>
</dbReference>
<keyword evidence="4" id="KW-1185">Reference proteome</keyword>
<dbReference type="Proteomes" id="UP001364224">
    <property type="component" value="Unassembled WGS sequence"/>
</dbReference>
<feature type="domain" description="Cupin type-2" evidence="2">
    <location>
        <begin position="100"/>
        <end position="167"/>
    </location>
</feature>
<evidence type="ECO:0000259" key="2">
    <source>
        <dbReference type="Pfam" id="PF07883"/>
    </source>
</evidence>
<dbReference type="EMBL" id="JAZHRV010000001">
    <property type="protein sequence ID" value="MEH2560208.1"/>
    <property type="molecule type" value="Genomic_DNA"/>
</dbReference>
<evidence type="ECO:0000313" key="3">
    <source>
        <dbReference type="EMBL" id="MEH2560208.1"/>
    </source>
</evidence>
<comment type="caution">
    <text evidence="3">The sequence shown here is derived from an EMBL/GenBank/DDBJ whole genome shotgun (WGS) entry which is preliminary data.</text>
</comment>
<dbReference type="SUPFAM" id="SSF51182">
    <property type="entry name" value="RmlC-like cupins"/>
    <property type="match status" value="1"/>
</dbReference>